<dbReference type="PANTHER" id="PTHR47074:SF48">
    <property type="entry name" value="POLYNUCLEOTIDYL TRANSFERASE, RIBONUCLEASE H-LIKE SUPERFAMILY PROTEIN"/>
    <property type="match status" value="1"/>
</dbReference>
<feature type="compositionally biased region" description="Low complexity" evidence="1">
    <location>
        <begin position="60"/>
        <end position="71"/>
    </location>
</feature>
<dbReference type="GO" id="GO:0004523">
    <property type="term" value="F:RNA-DNA hybrid ribonuclease activity"/>
    <property type="evidence" value="ECO:0007669"/>
    <property type="project" value="InterPro"/>
</dbReference>
<dbReference type="InterPro" id="IPR044730">
    <property type="entry name" value="RNase_H-like_dom_plant"/>
</dbReference>
<accession>A2Q4N3</accession>
<dbReference type="GO" id="GO:0016740">
    <property type="term" value="F:transferase activity"/>
    <property type="evidence" value="ECO:0007669"/>
    <property type="project" value="UniProtKB-KW"/>
</dbReference>
<evidence type="ECO:0000256" key="1">
    <source>
        <dbReference type="SAM" id="MobiDB-lite"/>
    </source>
</evidence>
<evidence type="ECO:0000313" key="3">
    <source>
        <dbReference type="EMBL" id="ABN08583.1"/>
    </source>
</evidence>
<gene>
    <name evidence="3" type="ORF">MtrDRAFT_AC157506g54v2</name>
</gene>
<protein>
    <submittedName>
        <fullName evidence="3">Polynucleotidyl transferase, Ribonuclease H fold</fullName>
    </submittedName>
</protein>
<keyword evidence="3" id="KW-0808">Transferase</keyword>
<sequence>MLQNLPPNIQQRIAAICWSLWKHQNLKIWENVTESSAQVVERARHIIEDWQEANLPSQTAPLQEAAQQQAANTLQHSVQPQNSPTGPAVPQWFPPSRGRFKCNIDADFSEQFQRTGIRMCLRDDSGTFVLAKVMPFDQVYLVAVGEALGLYHAIQWMQDMQFDNIDFELDSKITRDAFHSIMTDITKFGNIIDECREQFSLPSQTLG</sequence>
<dbReference type="InterPro" id="IPR002156">
    <property type="entry name" value="RNaseH_domain"/>
</dbReference>
<dbReference type="AlphaFoldDB" id="A2Q4N3"/>
<proteinExistence type="predicted"/>
<dbReference type="Pfam" id="PF13456">
    <property type="entry name" value="RVT_3"/>
    <property type="match status" value="1"/>
</dbReference>
<feature type="compositionally biased region" description="Polar residues" evidence="1">
    <location>
        <begin position="72"/>
        <end position="85"/>
    </location>
</feature>
<feature type="domain" description="RNase H type-1" evidence="2">
    <location>
        <begin position="103"/>
        <end position="197"/>
    </location>
</feature>
<organism evidence="3">
    <name type="scientific">Medicago truncatula</name>
    <name type="common">Barrel medic</name>
    <name type="synonym">Medicago tribuloides</name>
    <dbReference type="NCBI Taxonomy" id="3880"/>
    <lineage>
        <taxon>Eukaryota</taxon>
        <taxon>Viridiplantae</taxon>
        <taxon>Streptophyta</taxon>
        <taxon>Embryophyta</taxon>
        <taxon>Tracheophyta</taxon>
        <taxon>Spermatophyta</taxon>
        <taxon>Magnoliopsida</taxon>
        <taxon>eudicotyledons</taxon>
        <taxon>Gunneridae</taxon>
        <taxon>Pentapetalae</taxon>
        <taxon>rosids</taxon>
        <taxon>fabids</taxon>
        <taxon>Fabales</taxon>
        <taxon>Fabaceae</taxon>
        <taxon>Papilionoideae</taxon>
        <taxon>50 kb inversion clade</taxon>
        <taxon>NPAAA clade</taxon>
        <taxon>Hologalegina</taxon>
        <taxon>IRL clade</taxon>
        <taxon>Trifolieae</taxon>
        <taxon>Medicago</taxon>
    </lineage>
</organism>
<dbReference type="CDD" id="cd06222">
    <property type="entry name" value="RNase_H_like"/>
    <property type="match status" value="1"/>
</dbReference>
<feature type="region of interest" description="Disordered" evidence="1">
    <location>
        <begin position="60"/>
        <end position="90"/>
    </location>
</feature>
<dbReference type="GO" id="GO:0003676">
    <property type="term" value="F:nucleic acid binding"/>
    <property type="evidence" value="ECO:0007669"/>
    <property type="project" value="InterPro"/>
</dbReference>
<evidence type="ECO:0000259" key="2">
    <source>
        <dbReference type="Pfam" id="PF13456"/>
    </source>
</evidence>
<dbReference type="InterPro" id="IPR052929">
    <property type="entry name" value="RNase_H-like_EbsB-rel"/>
</dbReference>
<reference evidence="3" key="1">
    <citation type="submission" date="2005-04" db="EMBL/GenBank/DDBJ databases">
        <authorList>
            <person name="Town C.D."/>
        </authorList>
    </citation>
    <scope>NUCLEOTIDE SEQUENCE</scope>
</reference>
<reference evidence="3" key="2">
    <citation type="submission" date="2007-03" db="EMBL/GenBank/DDBJ databases">
        <authorList>
            <consortium name="The International Medicago Genome Annotation Group"/>
        </authorList>
    </citation>
    <scope>NUCLEOTIDE SEQUENCE</scope>
</reference>
<dbReference type="EMBL" id="AC157506">
    <property type="protein sequence ID" value="ABN08583.1"/>
    <property type="molecule type" value="Genomic_DNA"/>
</dbReference>
<name>A2Q4N3_MEDTR</name>
<dbReference type="PANTHER" id="PTHR47074">
    <property type="entry name" value="BNAC02G40300D PROTEIN"/>
    <property type="match status" value="1"/>
</dbReference>